<organism evidence="1">
    <name type="scientific">Mesocestoides corti</name>
    <name type="common">Flatworm</name>
    <dbReference type="NCBI Taxonomy" id="53468"/>
    <lineage>
        <taxon>Eukaryota</taxon>
        <taxon>Metazoa</taxon>
        <taxon>Spiralia</taxon>
        <taxon>Lophotrochozoa</taxon>
        <taxon>Platyhelminthes</taxon>
        <taxon>Cestoda</taxon>
        <taxon>Eucestoda</taxon>
        <taxon>Cyclophyllidea</taxon>
        <taxon>Mesocestoididae</taxon>
        <taxon>Mesocestoides</taxon>
    </lineage>
</organism>
<reference evidence="1" key="1">
    <citation type="submission" date="2019-11" db="UniProtKB">
        <authorList>
            <consortium name="WormBaseParasite"/>
        </authorList>
    </citation>
    <scope>IDENTIFICATION</scope>
</reference>
<proteinExistence type="predicted"/>
<accession>A0A5K3G2H2</accession>
<evidence type="ECO:0000313" key="1">
    <source>
        <dbReference type="WBParaSite" id="MCU_012305-RA"/>
    </source>
</evidence>
<dbReference type="AlphaFoldDB" id="A0A5K3G2H2"/>
<name>A0A5K3G2H2_MESCO</name>
<protein>
    <submittedName>
        <fullName evidence="1">DUF4757 domain-containing protein</fullName>
    </submittedName>
</protein>
<sequence>MDDESWQLNLESWRERRRAATRALSQELAFYGSPTQHEYEPKTTTKVPEGAIQQQLRNLKTPERCDLNPDSILSASAAECGLPASKISPKQSPTDVGSLNKLFRFV</sequence>
<dbReference type="WBParaSite" id="MCU_012305-RA">
    <property type="protein sequence ID" value="MCU_012305-RA"/>
    <property type="gene ID" value="MCU_012305"/>
</dbReference>